<keyword evidence="2 7" id="KW-0001">2Fe-2S</keyword>
<organism evidence="8 9">
    <name type="scientific">Candidatus Wallbacteria bacterium HGW-Wallbacteria-1</name>
    <dbReference type="NCBI Taxonomy" id="2013854"/>
    <lineage>
        <taxon>Bacteria</taxon>
        <taxon>Candidatus Walliibacteriota</taxon>
    </lineage>
</organism>
<comment type="cofactor">
    <cofactor evidence="7">
        <name>[2Fe-2S] cluster</name>
        <dbReference type="ChEBI" id="CHEBI:190135"/>
    </cofactor>
    <text evidence="7">Binds 1 [2Fe-2S] cluster.</text>
</comment>
<evidence type="ECO:0000256" key="3">
    <source>
        <dbReference type="ARBA" id="ARBA00022723"/>
    </source>
</evidence>
<comment type="similarity">
    <text evidence="1">Belongs to the complex I 24 kDa subunit family.</text>
</comment>
<name>A0A2N1PRE8_9BACT</name>
<feature type="binding site" evidence="7">
    <location>
        <position position="93"/>
    </location>
    <ligand>
        <name>[2Fe-2S] cluster</name>
        <dbReference type="ChEBI" id="CHEBI:190135"/>
    </ligand>
</feature>
<dbReference type="PANTHER" id="PTHR43342">
    <property type="entry name" value="NADH-QUINONE OXIDOREDUCTASE, E SUBUNIT"/>
    <property type="match status" value="1"/>
</dbReference>
<evidence type="ECO:0000256" key="7">
    <source>
        <dbReference type="PIRSR" id="PIRSR000216-1"/>
    </source>
</evidence>
<dbReference type="SUPFAM" id="SSF52833">
    <property type="entry name" value="Thioredoxin-like"/>
    <property type="match status" value="1"/>
</dbReference>
<feature type="binding site" evidence="7">
    <location>
        <position position="98"/>
    </location>
    <ligand>
        <name>[2Fe-2S] cluster</name>
        <dbReference type="ChEBI" id="CHEBI:190135"/>
    </ligand>
</feature>
<dbReference type="Gene3D" id="1.10.10.1590">
    <property type="entry name" value="NADH-quinone oxidoreductase subunit E"/>
    <property type="match status" value="1"/>
</dbReference>
<dbReference type="EMBL" id="PGXC01000003">
    <property type="protein sequence ID" value="PKK90918.1"/>
    <property type="molecule type" value="Genomic_DNA"/>
</dbReference>
<dbReference type="InterPro" id="IPR002023">
    <property type="entry name" value="NuoE-like"/>
</dbReference>
<dbReference type="FunFam" id="1.10.10.1590:FF:000001">
    <property type="entry name" value="NADH-quinone oxidoreductase subunit E"/>
    <property type="match status" value="1"/>
</dbReference>
<keyword evidence="5 7" id="KW-0411">Iron-sulfur</keyword>
<feature type="binding site" evidence="7">
    <location>
        <position position="134"/>
    </location>
    <ligand>
        <name>[2Fe-2S] cluster</name>
        <dbReference type="ChEBI" id="CHEBI:190135"/>
    </ligand>
</feature>
<evidence type="ECO:0000256" key="1">
    <source>
        <dbReference type="ARBA" id="ARBA00010643"/>
    </source>
</evidence>
<keyword evidence="4 7" id="KW-0408">Iron</keyword>
<dbReference type="InterPro" id="IPR028431">
    <property type="entry name" value="NADP_DH_HndA-like"/>
</dbReference>
<sequence length="171" mass="18311">MCCSSECPLAPAVKPTETLSEITEILNKYPRNMRELLIPILQDTQGRFGYLSRQAMTEVARHVGVAASKVFGVVTFYNQFKLTPPGRVEILVCRGTACHVKGSDQLLKALEGELGIKAGTTTRDGEFGLDVVACLGSCSLAPVITVNGTFHGRVTANDVGKLLTTLKEGNA</sequence>
<dbReference type="AlphaFoldDB" id="A0A2N1PRE8"/>
<protein>
    <submittedName>
        <fullName evidence="8">NAD(P)H-dependent oxidoreductase subunit E</fullName>
    </submittedName>
</protein>
<dbReference type="PANTHER" id="PTHR43342:SF1">
    <property type="entry name" value="BIFURCATING [FEFE] HYDROGENASE GAMMA SUBUNIT"/>
    <property type="match status" value="1"/>
</dbReference>
<dbReference type="InterPro" id="IPR041921">
    <property type="entry name" value="NuoE_N"/>
</dbReference>
<evidence type="ECO:0000313" key="9">
    <source>
        <dbReference type="Proteomes" id="UP000233256"/>
    </source>
</evidence>
<dbReference type="Gene3D" id="3.40.30.10">
    <property type="entry name" value="Glutaredoxin"/>
    <property type="match status" value="1"/>
</dbReference>
<dbReference type="GO" id="GO:0046872">
    <property type="term" value="F:metal ion binding"/>
    <property type="evidence" value="ECO:0007669"/>
    <property type="project" value="UniProtKB-KW"/>
</dbReference>
<reference evidence="8 9" key="1">
    <citation type="journal article" date="2017" name="ISME J.">
        <title>Potential for microbial H2 and metal transformations associated with novel bacteria and archaea in deep terrestrial subsurface sediments.</title>
        <authorList>
            <person name="Hernsdorf A.W."/>
            <person name="Amano Y."/>
            <person name="Miyakawa K."/>
            <person name="Ise K."/>
            <person name="Suzuki Y."/>
            <person name="Anantharaman K."/>
            <person name="Probst A."/>
            <person name="Burstein D."/>
            <person name="Thomas B.C."/>
            <person name="Banfield J.F."/>
        </authorList>
    </citation>
    <scope>NUCLEOTIDE SEQUENCE [LARGE SCALE GENOMIC DNA]</scope>
    <source>
        <strain evidence="8">HGW-Wallbacteria-1</strain>
    </source>
</reference>
<dbReference type="GO" id="GO:0051537">
    <property type="term" value="F:2 iron, 2 sulfur cluster binding"/>
    <property type="evidence" value="ECO:0007669"/>
    <property type="project" value="UniProtKB-KW"/>
</dbReference>
<comment type="caution">
    <text evidence="8">The sequence shown here is derived from an EMBL/GenBank/DDBJ whole genome shotgun (WGS) entry which is preliminary data.</text>
</comment>
<comment type="cofactor">
    <cofactor evidence="6">
        <name>[2Fe-2S] cluster</name>
        <dbReference type="ChEBI" id="CHEBI:190135"/>
    </cofactor>
</comment>
<dbReference type="GO" id="GO:0016491">
    <property type="term" value="F:oxidoreductase activity"/>
    <property type="evidence" value="ECO:0007669"/>
    <property type="project" value="InterPro"/>
</dbReference>
<gene>
    <name evidence="8" type="ORF">CVV64_03880</name>
</gene>
<dbReference type="InterPro" id="IPR042128">
    <property type="entry name" value="NuoE_dom"/>
</dbReference>
<accession>A0A2N1PRE8</accession>
<feature type="binding site" evidence="7">
    <location>
        <position position="138"/>
    </location>
    <ligand>
        <name>[2Fe-2S] cluster</name>
        <dbReference type="ChEBI" id="CHEBI:190135"/>
    </ligand>
</feature>
<dbReference type="InterPro" id="IPR036249">
    <property type="entry name" value="Thioredoxin-like_sf"/>
</dbReference>
<dbReference type="PIRSF" id="PIRSF000216">
    <property type="entry name" value="NADH_DH_24kDa"/>
    <property type="match status" value="1"/>
</dbReference>
<evidence type="ECO:0000256" key="6">
    <source>
        <dbReference type="ARBA" id="ARBA00034078"/>
    </source>
</evidence>
<dbReference type="Proteomes" id="UP000233256">
    <property type="component" value="Unassembled WGS sequence"/>
</dbReference>
<evidence type="ECO:0000313" key="8">
    <source>
        <dbReference type="EMBL" id="PKK90918.1"/>
    </source>
</evidence>
<evidence type="ECO:0000256" key="5">
    <source>
        <dbReference type="ARBA" id="ARBA00023014"/>
    </source>
</evidence>
<dbReference type="Pfam" id="PF01257">
    <property type="entry name" value="2Fe-2S_thioredx"/>
    <property type="match status" value="1"/>
</dbReference>
<proteinExistence type="inferred from homology"/>
<dbReference type="CDD" id="cd03064">
    <property type="entry name" value="TRX_Fd_NuoE"/>
    <property type="match status" value="1"/>
</dbReference>
<evidence type="ECO:0000256" key="2">
    <source>
        <dbReference type="ARBA" id="ARBA00022714"/>
    </source>
</evidence>
<keyword evidence="3 7" id="KW-0479">Metal-binding</keyword>
<evidence type="ECO:0000256" key="4">
    <source>
        <dbReference type="ARBA" id="ARBA00023004"/>
    </source>
</evidence>